<protein>
    <submittedName>
        <fullName evidence="1">Uncharacterized protein</fullName>
    </submittedName>
</protein>
<evidence type="ECO:0000313" key="1">
    <source>
        <dbReference type="EMBL" id="MCW3806562.1"/>
    </source>
</evidence>
<dbReference type="AlphaFoldDB" id="A0AAE3MFD1"/>
<gene>
    <name evidence="1" type="ORF">OM074_13080</name>
</gene>
<comment type="caution">
    <text evidence="1">The sequence shown here is derived from an EMBL/GenBank/DDBJ whole genome shotgun (WGS) entry which is preliminary data.</text>
</comment>
<sequence length="187" mass="21459">MKNLISILFILIPTTIVCQQSKTPDKQTGYQNYTSYGQLIGSGRDNNTIVSSIQMEHNYLFNKNFAFGLTTGLEWMDINMATIGGNIKIIFPTTNKQSVYFGASLGRVIPLDDAEDDWRQIKNTHGGDFINTEIGYVFPTKGVAAFYTAIGYRFQEYSYSIEDWWLDDLQRSVKYNRFLIRIGLRIF</sequence>
<organism evidence="1 2">
    <name type="scientific">Plebeiibacterium marinum</name>
    <dbReference type="NCBI Taxonomy" id="2992111"/>
    <lineage>
        <taxon>Bacteria</taxon>
        <taxon>Pseudomonadati</taxon>
        <taxon>Bacteroidota</taxon>
        <taxon>Bacteroidia</taxon>
        <taxon>Marinilabiliales</taxon>
        <taxon>Marinilabiliaceae</taxon>
        <taxon>Plebeiibacterium</taxon>
    </lineage>
</organism>
<evidence type="ECO:0000313" key="2">
    <source>
        <dbReference type="Proteomes" id="UP001207408"/>
    </source>
</evidence>
<accession>A0AAE3MFD1</accession>
<proteinExistence type="predicted"/>
<keyword evidence="2" id="KW-1185">Reference proteome</keyword>
<dbReference type="EMBL" id="JAPDPI010000026">
    <property type="protein sequence ID" value="MCW3806562.1"/>
    <property type="molecule type" value="Genomic_DNA"/>
</dbReference>
<dbReference type="Proteomes" id="UP001207408">
    <property type="component" value="Unassembled WGS sequence"/>
</dbReference>
<dbReference type="RefSeq" id="WP_301200113.1">
    <property type="nucleotide sequence ID" value="NZ_JAPDPI010000026.1"/>
</dbReference>
<reference evidence="1" key="1">
    <citation type="submission" date="2022-10" db="EMBL/GenBank/DDBJ databases">
        <authorList>
            <person name="Yu W.X."/>
        </authorList>
    </citation>
    <scope>NUCLEOTIDE SEQUENCE</scope>
    <source>
        <strain evidence="1">D04</strain>
    </source>
</reference>
<name>A0AAE3MFD1_9BACT</name>